<evidence type="ECO:0000313" key="1">
    <source>
        <dbReference type="EMBL" id="KAL0949146.1"/>
    </source>
</evidence>
<protein>
    <submittedName>
        <fullName evidence="1">Uncharacterized protein</fullName>
    </submittedName>
</protein>
<keyword evidence="2" id="KW-1185">Reference proteome</keyword>
<proteinExistence type="predicted"/>
<organism evidence="1 2">
    <name type="scientific">Hohenbuehelia grisea</name>
    <dbReference type="NCBI Taxonomy" id="104357"/>
    <lineage>
        <taxon>Eukaryota</taxon>
        <taxon>Fungi</taxon>
        <taxon>Dikarya</taxon>
        <taxon>Basidiomycota</taxon>
        <taxon>Agaricomycotina</taxon>
        <taxon>Agaricomycetes</taxon>
        <taxon>Agaricomycetidae</taxon>
        <taxon>Agaricales</taxon>
        <taxon>Pleurotineae</taxon>
        <taxon>Pleurotaceae</taxon>
        <taxon>Hohenbuehelia</taxon>
    </lineage>
</organism>
<name>A0ABR3J0Q9_9AGAR</name>
<sequence>MSELEFNTPDLDEIKSKMSVQDRRVFNMLMLVPRSPDDLHVRRSSRKALIKWVSRTPAFEYLSRTCIPHEECRFQPPRWHYGYKFTYEQALELNQERAPDDERLPPLSHYQTVCLAPVDPVKERSLIAGSWLEHCVEEILDFEHEADWNWAWERGEKVQIFSFRDTWDIGDPLASDQVSAISHLMFGKYVQPMWYLDSDDCYWFLRKQ</sequence>
<accession>A0ABR3J0Q9</accession>
<comment type="caution">
    <text evidence="1">The sequence shown here is derived from an EMBL/GenBank/DDBJ whole genome shotgun (WGS) entry which is preliminary data.</text>
</comment>
<reference evidence="2" key="1">
    <citation type="submission" date="2024-06" db="EMBL/GenBank/DDBJ databases">
        <title>Multi-omics analyses provide insights into the biosynthesis of the anticancer antibiotic pleurotin in Hohenbuehelia grisea.</title>
        <authorList>
            <person name="Weaver J.A."/>
            <person name="Alberti F."/>
        </authorList>
    </citation>
    <scope>NUCLEOTIDE SEQUENCE [LARGE SCALE GENOMIC DNA]</scope>
    <source>
        <strain evidence="2">T-177</strain>
    </source>
</reference>
<dbReference type="Proteomes" id="UP001556367">
    <property type="component" value="Unassembled WGS sequence"/>
</dbReference>
<evidence type="ECO:0000313" key="2">
    <source>
        <dbReference type="Proteomes" id="UP001556367"/>
    </source>
</evidence>
<dbReference type="EMBL" id="JASNQZ010000012">
    <property type="protein sequence ID" value="KAL0949146.1"/>
    <property type="molecule type" value="Genomic_DNA"/>
</dbReference>
<gene>
    <name evidence="1" type="ORF">HGRIS_009227</name>
</gene>